<dbReference type="InterPro" id="IPR010989">
    <property type="entry name" value="SNARE"/>
</dbReference>
<dbReference type="SUPFAM" id="SSF47661">
    <property type="entry name" value="t-snare proteins"/>
    <property type="match status" value="1"/>
</dbReference>
<evidence type="ECO:0000313" key="3">
    <source>
        <dbReference type="EMBL" id="KAL3275313.1"/>
    </source>
</evidence>
<dbReference type="InterPro" id="IPR045242">
    <property type="entry name" value="Syntaxin"/>
</dbReference>
<dbReference type="PROSITE" id="PS50192">
    <property type="entry name" value="T_SNARE"/>
    <property type="match status" value="1"/>
</dbReference>
<organism evidence="3 4">
    <name type="scientific">Cryptolaemus montrouzieri</name>
    <dbReference type="NCBI Taxonomy" id="559131"/>
    <lineage>
        <taxon>Eukaryota</taxon>
        <taxon>Metazoa</taxon>
        <taxon>Ecdysozoa</taxon>
        <taxon>Arthropoda</taxon>
        <taxon>Hexapoda</taxon>
        <taxon>Insecta</taxon>
        <taxon>Pterygota</taxon>
        <taxon>Neoptera</taxon>
        <taxon>Endopterygota</taxon>
        <taxon>Coleoptera</taxon>
        <taxon>Polyphaga</taxon>
        <taxon>Cucujiformia</taxon>
        <taxon>Coccinelloidea</taxon>
        <taxon>Coccinellidae</taxon>
        <taxon>Scymninae</taxon>
        <taxon>Scymnini</taxon>
        <taxon>Cryptolaemus</taxon>
    </lineage>
</organism>
<dbReference type="InterPro" id="IPR059001">
    <property type="entry name" value="STX17_N"/>
</dbReference>
<dbReference type="Proteomes" id="UP001516400">
    <property type="component" value="Unassembled WGS sequence"/>
</dbReference>
<sequence>MKDMDNIVVKQPLRVLEIPLSKFTEEVIPHCQRRYDKQKVIIHKLLAEENSKELRKEITSNTSAIKQLKDLMYELDSLKLQVQEQDVTKFDIRTLPLRKSIVTMITGYTDLSKLSQNILNNVEEPIYDSSNPFEGACQVQISENIQELKLKEYNEKCARVEAINEDVNDLHHIFGQLNEMVQVQGDSVQDVSESVESTANNVNAGVKHLQVAHRLKTTAYPMTGAVLGSMIGGPIGFVAGAKVGSLAALCLALIGYTGGKVFKNANEEFISQVTVQDNEAQAVIVDGEEKKNI</sequence>
<name>A0ABD2N9F3_9CUCU</name>
<accession>A0ABD2N9F3</accession>
<evidence type="ECO:0000256" key="1">
    <source>
        <dbReference type="ARBA" id="ARBA00009063"/>
    </source>
</evidence>
<dbReference type="Gene3D" id="1.20.5.110">
    <property type="match status" value="1"/>
</dbReference>
<comment type="similarity">
    <text evidence="1">Belongs to the syntaxin family.</text>
</comment>
<dbReference type="SMART" id="SM00397">
    <property type="entry name" value="t_SNARE"/>
    <property type="match status" value="1"/>
</dbReference>
<proteinExistence type="inferred from homology"/>
<reference evidence="3 4" key="1">
    <citation type="journal article" date="2021" name="BMC Biol.">
        <title>Horizontally acquired antibacterial genes associated with adaptive radiation of ladybird beetles.</title>
        <authorList>
            <person name="Li H.S."/>
            <person name="Tang X.F."/>
            <person name="Huang Y.H."/>
            <person name="Xu Z.Y."/>
            <person name="Chen M.L."/>
            <person name="Du X.Y."/>
            <person name="Qiu B.Y."/>
            <person name="Chen P.T."/>
            <person name="Zhang W."/>
            <person name="Slipinski A."/>
            <person name="Escalona H.E."/>
            <person name="Waterhouse R.M."/>
            <person name="Zwick A."/>
            <person name="Pang H."/>
        </authorList>
    </citation>
    <scope>NUCLEOTIDE SEQUENCE [LARGE SCALE GENOMIC DNA]</scope>
    <source>
        <strain evidence="3">SYSU2018</strain>
    </source>
</reference>
<dbReference type="InterPro" id="IPR000727">
    <property type="entry name" value="T_SNARE_dom"/>
</dbReference>
<dbReference type="EMBL" id="JABFTP020000083">
    <property type="protein sequence ID" value="KAL3275313.1"/>
    <property type="molecule type" value="Genomic_DNA"/>
</dbReference>
<dbReference type="Pfam" id="PF26585">
    <property type="entry name" value="STX17_N"/>
    <property type="match status" value="1"/>
</dbReference>
<evidence type="ECO:0000259" key="2">
    <source>
        <dbReference type="PROSITE" id="PS50192"/>
    </source>
</evidence>
<keyword evidence="4" id="KW-1185">Reference proteome</keyword>
<protein>
    <recommendedName>
        <fullName evidence="2">t-SNARE coiled-coil homology domain-containing protein</fullName>
    </recommendedName>
</protein>
<dbReference type="PANTHER" id="PTHR19957">
    <property type="entry name" value="SYNTAXIN"/>
    <property type="match status" value="1"/>
</dbReference>
<dbReference type="AlphaFoldDB" id="A0ABD2N9F3"/>
<comment type="caution">
    <text evidence="3">The sequence shown here is derived from an EMBL/GenBank/DDBJ whole genome shotgun (WGS) entry which is preliminary data.</text>
</comment>
<evidence type="ECO:0000313" key="4">
    <source>
        <dbReference type="Proteomes" id="UP001516400"/>
    </source>
</evidence>
<gene>
    <name evidence="3" type="ORF">HHI36_020080</name>
</gene>
<feature type="domain" description="T-SNARE coiled-coil homology" evidence="2">
    <location>
        <begin position="150"/>
        <end position="212"/>
    </location>
</feature>